<organism evidence="4 5">
    <name type="scientific">Gallintestinimicrobium propionicum</name>
    <dbReference type="NCBI Taxonomy" id="2981770"/>
    <lineage>
        <taxon>Bacteria</taxon>
        <taxon>Bacillati</taxon>
        <taxon>Bacillota</taxon>
        <taxon>Clostridia</taxon>
        <taxon>Lachnospirales</taxon>
        <taxon>Lachnospiraceae</taxon>
        <taxon>Gallintestinimicrobium</taxon>
    </lineage>
</organism>
<evidence type="ECO:0000256" key="1">
    <source>
        <dbReference type="ARBA" id="ARBA00022679"/>
    </source>
</evidence>
<dbReference type="Pfam" id="PF13439">
    <property type="entry name" value="Glyco_transf_4"/>
    <property type="match status" value="1"/>
</dbReference>
<evidence type="ECO:0000313" key="4">
    <source>
        <dbReference type="EMBL" id="MCC2167212.1"/>
    </source>
</evidence>
<dbReference type="Pfam" id="PF00534">
    <property type="entry name" value="Glycos_transf_1"/>
    <property type="match status" value="1"/>
</dbReference>
<sequence length="376" mass="42934">MKIAMIGHKDFPSRSGGVEVVVYELSTRLAARGHEVTVYNRGRQKGHNAYLEQGVRVKRVFTFKKQILNAMVYSFLATFDTIFHDFDVIHYHAIGPSVPLFLAKLFGKHTVCTVHGLNWRSDKWGGFASFYLRLGEKVAARFADEVIVLSEEEKEYFMKKYKRDSILIHNAVERIAPVPCNVIREKYGLEKDSYILYVGRISPEKGPQDLLEAYQKLRLQERLVLAGPIPETEFGKEMIRKIDADPRVIRTGLVQGQELAELFSNCRLFVLPSHTEGLSLALLEAMSCGGRCLVSDIPANTVITGQYGAEFEAENRDSLAAALSKELTTPKDEVLLKQEMEYVKENFDYDAVIEWHEDVYKCALNRKNEKRWEQNC</sequence>
<reference evidence="4 5" key="1">
    <citation type="submission" date="2021-10" db="EMBL/GenBank/DDBJ databases">
        <title>Anaerobic single-cell dispensing facilitates the cultivation of human gut bacteria.</title>
        <authorList>
            <person name="Afrizal A."/>
        </authorList>
    </citation>
    <scope>NUCLEOTIDE SEQUENCE [LARGE SCALE GENOMIC DNA]</scope>
    <source>
        <strain evidence="4 5">CLA-AA-H244</strain>
    </source>
</reference>
<dbReference type="Gene3D" id="3.40.50.2000">
    <property type="entry name" value="Glycogen Phosphorylase B"/>
    <property type="match status" value="2"/>
</dbReference>
<keyword evidence="5" id="KW-1185">Reference proteome</keyword>
<evidence type="ECO:0000259" key="2">
    <source>
        <dbReference type="Pfam" id="PF00534"/>
    </source>
</evidence>
<gene>
    <name evidence="4" type="ORF">LKD45_05795</name>
</gene>
<dbReference type="PANTHER" id="PTHR46401:SF2">
    <property type="entry name" value="GLYCOSYLTRANSFERASE WBBK-RELATED"/>
    <property type="match status" value="1"/>
</dbReference>
<evidence type="ECO:0000313" key="5">
    <source>
        <dbReference type="Proteomes" id="UP001199355"/>
    </source>
</evidence>
<dbReference type="AlphaFoldDB" id="A0AAE3AW34"/>
<dbReference type="PANTHER" id="PTHR46401">
    <property type="entry name" value="GLYCOSYLTRANSFERASE WBBK-RELATED"/>
    <property type="match status" value="1"/>
</dbReference>
<keyword evidence="1" id="KW-0808">Transferase</keyword>
<comment type="caution">
    <text evidence="4">The sequence shown here is derived from an EMBL/GenBank/DDBJ whole genome shotgun (WGS) entry which is preliminary data.</text>
</comment>
<evidence type="ECO:0000259" key="3">
    <source>
        <dbReference type="Pfam" id="PF13439"/>
    </source>
</evidence>
<feature type="domain" description="Glycosyl transferase family 1" evidence="2">
    <location>
        <begin position="183"/>
        <end position="332"/>
    </location>
</feature>
<dbReference type="InterPro" id="IPR028098">
    <property type="entry name" value="Glyco_trans_4-like_N"/>
</dbReference>
<protein>
    <submittedName>
        <fullName evidence="4">Glycosyltransferase family 4 protein</fullName>
    </submittedName>
</protein>
<dbReference type="InterPro" id="IPR001296">
    <property type="entry name" value="Glyco_trans_1"/>
</dbReference>
<dbReference type="CDD" id="cd03801">
    <property type="entry name" value="GT4_PimA-like"/>
    <property type="match status" value="1"/>
</dbReference>
<accession>A0AAE3AW34</accession>
<proteinExistence type="predicted"/>
<dbReference type="Proteomes" id="UP001199355">
    <property type="component" value="Unassembled WGS sequence"/>
</dbReference>
<dbReference type="GO" id="GO:0016757">
    <property type="term" value="F:glycosyltransferase activity"/>
    <property type="evidence" value="ECO:0007669"/>
    <property type="project" value="InterPro"/>
</dbReference>
<dbReference type="EMBL" id="JAJEQF010000010">
    <property type="protein sequence ID" value="MCC2167212.1"/>
    <property type="molecule type" value="Genomic_DNA"/>
</dbReference>
<dbReference type="SUPFAM" id="SSF53756">
    <property type="entry name" value="UDP-Glycosyltransferase/glycogen phosphorylase"/>
    <property type="match status" value="1"/>
</dbReference>
<name>A0AAE3AW34_9FIRM</name>
<feature type="domain" description="Glycosyltransferase subfamily 4-like N-terminal" evidence="3">
    <location>
        <begin position="16"/>
        <end position="172"/>
    </location>
</feature>